<keyword evidence="3" id="KW-1185">Reference proteome</keyword>
<dbReference type="Proteomes" id="UP001597163">
    <property type="component" value="Unassembled WGS sequence"/>
</dbReference>
<dbReference type="Gene3D" id="3.40.50.2000">
    <property type="entry name" value="Glycogen Phosphorylase B"/>
    <property type="match status" value="2"/>
</dbReference>
<dbReference type="InterPro" id="IPR001296">
    <property type="entry name" value="Glyco_trans_1"/>
</dbReference>
<dbReference type="SUPFAM" id="SSF53756">
    <property type="entry name" value="UDP-Glycosyltransferase/glycogen phosphorylase"/>
    <property type="match status" value="1"/>
</dbReference>
<sequence length="373" mass="43054">MRFLIISHTKHKQQNNVLYAYAPYVREMNLWLKYVDEIEIVAPKIKTPISTIEMAYRHDNIRLNTVPSIAFTSIKKGLESFIKIPIIFISIFQACKRADHIHLRCPGNIGLLGSLVQICFPKKIKTAKYAGNWDPKSKQPLSYKFQQWILSNTFFTKNMQVLVYGHWKNQAKNIKPFFTASFSEKDRVKVEERDYNNRLHFVFIGTLVKGKRPLFAIKLVEQLKKENKNVFLELYGEGLLKETLNDYVIKNGLKDVVLFKGNHSASIIKHTLKRAHFLILASKSEGWPKAIAEAMFFGTIPIATKISCLPFMLDYGNRGILIDENLDTAIHHLTNHLKNESLLKSISKNASNWSQNYTLEAFEKEIVKLLKPQ</sequence>
<comment type="caution">
    <text evidence="2">The sequence shown here is derived from an EMBL/GenBank/DDBJ whole genome shotgun (WGS) entry which is preliminary data.</text>
</comment>
<feature type="domain" description="Glycosyl transferase family 1" evidence="1">
    <location>
        <begin position="190"/>
        <end position="353"/>
    </location>
</feature>
<evidence type="ECO:0000259" key="1">
    <source>
        <dbReference type="Pfam" id="PF00534"/>
    </source>
</evidence>
<dbReference type="PANTHER" id="PTHR46401">
    <property type="entry name" value="GLYCOSYLTRANSFERASE WBBK-RELATED"/>
    <property type="match status" value="1"/>
</dbReference>
<accession>A0ABW3RDU2</accession>
<dbReference type="Pfam" id="PF00534">
    <property type="entry name" value="Glycos_transf_1"/>
    <property type="match status" value="1"/>
</dbReference>
<organism evidence="2 3">
    <name type="scientific">Hwangdonia seohaensis</name>
    <dbReference type="NCBI Taxonomy" id="1240727"/>
    <lineage>
        <taxon>Bacteria</taxon>
        <taxon>Pseudomonadati</taxon>
        <taxon>Bacteroidota</taxon>
        <taxon>Flavobacteriia</taxon>
        <taxon>Flavobacteriales</taxon>
        <taxon>Flavobacteriaceae</taxon>
        <taxon>Hwangdonia</taxon>
    </lineage>
</organism>
<gene>
    <name evidence="2" type="ORF">ACFQ2E_11800</name>
</gene>
<dbReference type="RefSeq" id="WP_311940224.1">
    <property type="nucleotide sequence ID" value="NZ_JAVSCK010000003.1"/>
</dbReference>
<reference evidence="3" key="1">
    <citation type="journal article" date="2019" name="Int. J. Syst. Evol. Microbiol.">
        <title>The Global Catalogue of Microorganisms (GCM) 10K type strain sequencing project: providing services to taxonomists for standard genome sequencing and annotation.</title>
        <authorList>
            <consortium name="The Broad Institute Genomics Platform"/>
            <consortium name="The Broad Institute Genome Sequencing Center for Infectious Disease"/>
            <person name="Wu L."/>
            <person name="Ma J."/>
        </authorList>
    </citation>
    <scope>NUCLEOTIDE SEQUENCE [LARGE SCALE GENOMIC DNA]</scope>
    <source>
        <strain evidence="3">CCUG 63246</strain>
    </source>
</reference>
<proteinExistence type="predicted"/>
<dbReference type="EMBL" id="JBHTLJ010000003">
    <property type="protein sequence ID" value="MFD1163107.1"/>
    <property type="molecule type" value="Genomic_DNA"/>
</dbReference>
<evidence type="ECO:0000313" key="2">
    <source>
        <dbReference type="EMBL" id="MFD1163107.1"/>
    </source>
</evidence>
<dbReference type="PANTHER" id="PTHR46401:SF8">
    <property type="entry name" value="BLL6006 PROTEIN"/>
    <property type="match status" value="1"/>
</dbReference>
<dbReference type="CDD" id="cd03801">
    <property type="entry name" value="GT4_PimA-like"/>
    <property type="match status" value="1"/>
</dbReference>
<name>A0ABW3RDU2_9FLAO</name>
<protein>
    <submittedName>
        <fullName evidence="2">Glycosyltransferase</fullName>
    </submittedName>
</protein>
<evidence type="ECO:0000313" key="3">
    <source>
        <dbReference type="Proteomes" id="UP001597163"/>
    </source>
</evidence>